<dbReference type="Proteomes" id="UP000482671">
    <property type="component" value="Unassembled WGS sequence"/>
</dbReference>
<dbReference type="RefSeq" id="WP_138273034.1">
    <property type="nucleotide sequence ID" value="NZ_JADMOA010000002.1"/>
</dbReference>
<evidence type="ECO:0000313" key="4">
    <source>
        <dbReference type="Proteomes" id="UP000434916"/>
    </source>
</evidence>
<evidence type="ECO:0008006" key="6">
    <source>
        <dbReference type="Google" id="ProtNLM"/>
    </source>
</evidence>
<keyword evidence="4" id="KW-1185">Reference proteome</keyword>
<dbReference type="EMBL" id="WNDD01000012">
    <property type="protein sequence ID" value="MTV02362.1"/>
    <property type="molecule type" value="Genomic_DNA"/>
</dbReference>
<comment type="caution">
    <text evidence="3">The sequence shown here is derived from an EMBL/GenBank/DDBJ whole genome shotgun (WGS) entry which is preliminary data.</text>
</comment>
<proteinExistence type="predicted"/>
<protein>
    <recommendedName>
        <fullName evidence="6">Zinc-ribbon domain-containing protein</fullName>
    </recommendedName>
</protein>
<keyword evidence="1" id="KW-0472">Membrane</keyword>
<keyword evidence="1" id="KW-1133">Transmembrane helix</keyword>
<evidence type="ECO:0000256" key="1">
    <source>
        <dbReference type="SAM" id="Phobius"/>
    </source>
</evidence>
<gene>
    <name evidence="2" type="ORF">GMD82_12475</name>
    <name evidence="3" type="ORF">GME02_11970</name>
</gene>
<evidence type="ECO:0000313" key="2">
    <source>
        <dbReference type="EMBL" id="MTU40260.1"/>
    </source>
</evidence>
<evidence type="ECO:0000313" key="5">
    <source>
        <dbReference type="Proteomes" id="UP000482671"/>
    </source>
</evidence>
<dbReference type="Proteomes" id="UP000434916">
    <property type="component" value="Unassembled WGS sequence"/>
</dbReference>
<name>A0A9Q4REU4_9BACT</name>
<organism evidence="3 5">
    <name type="scientific">Parabacteroides merdae</name>
    <dbReference type="NCBI Taxonomy" id="46503"/>
    <lineage>
        <taxon>Bacteria</taxon>
        <taxon>Pseudomonadati</taxon>
        <taxon>Bacteroidota</taxon>
        <taxon>Bacteroidia</taxon>
        <taxon>Bacteroidales</taxon>
        <taxon>Tannerellaceae</taxon>
        <taxon>Parabacteroides</taxon>
    </lineage>
</organism>
<dbReference type="AlphaFoldDB" id="A0A9Q4REU4"/>
<feature type="transmembrane region" description="Helical" evidence="1">
    <location>
        <begin position="51"/>
        <end position="76"/>
    </location>
</feature>
<sequence>MEANSTEPIKKCSRCGTVLNDKPKFCPNCGSKILWENKKTEYSMAHNVLKVFFSILPFPVIVIFLGIMFSFIYALFFDNDGIKVTEPKKERTEADIKRDSITTEIAKEARVTFQEIKSFEKEVNGLTVVSISTGNLPLDIFHTLPACNIKLVNAGNSTISWDLLLNCRAVVDDTHISSSTFCEGTPSYNDPISQGQIVNINCSPGIGSLYIPNKQWEKSKIVIEILKEGKSILKLPIKNETIDMTQFLR</sequence>
<accession>A0A9Q4REU4</accession>
<reference evidence="4 5" key="1">
    <citation type="journal article" date="2019" name="Nat. Med.">
        <title>A library of human gut bacterial isolates paired with longitudinal multiomics data enables mechanistic microbiome research.</title>
        <authorList>
            <person name="Poyet M."/>
            <person name="Groussin M."/>
            <person name="Gibbons S.M."/>
            <person name="Avila-Pacheco J."/>
            <person name="Jiang X."/>
            <person name="Kearney S.M."/>
            <person name="Perrotta A.R."/>
            <person name="Berdy B."/>
            <person name="Zhao S."/>
            <person name="Lieberman T.D."/>
            <person name="Swanson P.K."/>
            <person name="Smith M."/>
            <person name="Roesemann S."/>
            <person name="Alexander J.E."/>
            <person name="Rich S.A."/>
            <person name="Livny J."/>
            <person name="Vlamakis H."/>
            <person name="Clish C."/>
            <person name="Bullock K."/>
            <person name="Deik A."/>
            <person name="Scott J."/>
            <person name="Pierce K.A."/>
            <person name="Xavier R.J."/>
            <person name="Alm E.J."/>
        </authorList>
    </citation>
    <scope>NUCLEOTIDE SEQUENCE [LARGE SCALE GENOMIC DNA]</scope>
    <source>
        <strain evidence="3 5">BIOML-A11</strain>
        <strain evidence="2 4">BIOML-A29</strain>
    </source>
</reference>
<keyword evidence="1" id="KW-0812">Transmembrane</keyword>
<dbReference type="EMBL" id="WNCN01000016">
    <property type="protein sequence ID" value="MTU40260.1"/>
    <property type="molecule type" value="Genomic_DNA"/>
</dbReference>
<evidence type="ECO:0000313" key="3">
    <source>
        <dbReference type="EMBL" id="MTV02362.1"/>
    </source>
</evidence>